<gene>
    <name evidence="2" type="ORF">ACRB68_38290</name>
</gene>
<dbReference type="AlphaFoldDB" id="A0A7K0BY19"/>
<keyword evidence="3" id="KW-1185">Reference proteome</keyword>
<reference evidence="2 3" key="1">
    <citation type="submission" date="2019-10" db="EMBL/GenBank/DDBJ databases">
        <title>Actinomadura rubteroloni sp. nov. and Actinomadura macrotermitis sp. nov., isolated from the gut of fungus growing-termite Macrotermes natalensis.</title>
        <authorList>
            <person name="Benndorf R."/>
            <person name="Martin K."/>
            <person name="Kuefner M."/>
            <person name="De Beer W."/>
            <person name="Kaster A.-K."/>
            <person name="Vollmers J."/>
            <person name="Poulsen M."/>
            <person name="Beemelmanns C."/>
        </authorList>
    </citation>
    <scope>NUCLEOTIDE SEQUENCE [LARGE SCALE GENOMIC DNA]</scope>
    <source>
        <strain evidence="2 3">RB68</strain>
    </source>
</reference>
<name>A0A7K0BY19_9ACTN</name>
<dbReference type="EMBL" id="WEGH01000002">
    <property type="protein sequence ID" value="MQY05752.1"/>
    <property type="molecule type" value="Genomic_DNA"/>
</dbReference>
<comment type="caution">
    <text evidence="2">The sequence shown here is derived from an EMBL/GenBank/DDBJ whole genome shotgun (WGS) entry which is preliminary data.</text>
</comment>
<feature type="chain" id="PRO_5029699672" evidence="1">
    <location>
        <begin position="25"/>
        <end position="43"/>
    </location>
</feature>
<sequence>MNRKLRTKLMVVALLTALIAGAMLATGPDESGAAARSAAGSVR</sequence>
<accession>A0A7K0BY19</accession>
<evidence type="ECO:0000313" key="3">
    <source>
        <dbReference type="Proteomes" id="UP000487268"/>
    </source>
</evidence>
<feature type="signal peptide" evidence="1">
    <location>
        <begin position="1"/>
        <end position="24"/>
    </location>
</feature>
<proteinExistence type="predicted"/>
<dbReference type="RefSeq" id="WP_268890383.1">
    <property type="nucleotide sequence ID" value="NZ_WEGH01000002.1"/>
</dbReference>
<protein>
    <submittedName>
        <fullName evidence="2">Uncharacterized protein</fullName>
    </submittedName>
</protein>
<organism evidence="2 3">
    <name type="scientific">Actinomadura macrotermitis</name>
    <dbReference type="NCBI Taxonomy" id="2585200"/>
    <lineage>
        <taxon>Bacteria</taxon>
        <taxon>Bacillati</taxon>
        <taxon>Actinomycetota</taxon>
        <taxon>Actinomycetes</taxon>
        <taxon>Streptosporangiales</taxon>
        <taxon>Thermomonosporaceae</taxon>
        <taxon>Actinomadura</taxon>
    </lineage>
</organism>
<dbReference type="Proteomes" id="UP000487268">
    <property type="component" value="Unassembled WGS sequence"/>
</dbReference>
<evidence type="ECO:0000256" key="1">
    <source>
        <dbReference type="SAM" id="SignalP"/>
    </source>
</evidence>
<evidence type="ECO:0000313" key="2">
    <source>
        <dbReference type="EMBL" id="MQY05752.1"/>
    </source>
</evidence>
<keyword evidence="1" id="KW-0732">Signal</keyword>